<evidence type="ECO:0000313" key="6">
    <source>
        <dbReference type="Proteomes" id="UP000265864"/>
    </source>
</evidence>
<feature type="domain" description="Glycosyl transferase family 1" evidence="1">
    <location>
        <begin position="174"/>
        <end position="331"/>
    </location>
</feature>
<gene>
    <name evidence="3" type="ORF">CH54_3736</name>
    <name evidence="4" type="ORF">DXZ79_14530</name>
</gene>
<keyword evidence="4" id="KW-0808">Transferase</keyword>
<dbReference type="InterPro" id="IPR028098">
    <property type="entry name" value="Glyco_trans_4-like_N"/>
</dbReference>
<evidence type="ECO:0000313" key="3">
    <source>
        <dbReference type="EMBL" id="AJJ35083.1"/>
    </source>
</evidence>
<dbReference type="Pfam" id="PF13439">
    <property type="entry name" value="Glyco_transf_4"/>
    <property type="match status" value="1"/>
</dbReference>
<evidence type="ECO:0000313" key="4">
    <source>
        <dbReference type="EMBL" id="AYD44803.1"/>
    </source>
</evidence>
<dbReference type="SUPFAM" id="SSF53756">
    <property type="entry name" value="UDP-Glycosyltransferase/glycogen phosphorylase"/>
    <property type="match status" value="1"/>
</dbReference>
<keyword evidence="5" id="KW-1185">Reference proteome</keyword>
<dbReference type="Proteomes" id="UP000031883">
    <property type="component" value="Chromosome"/>
</dbReference>
<reference evidence="4 6" key="2">
    <citation type="submission" date="2018-09" db="EMBL/GenBank/DDBJ databases">
        <title>Yersinia kristensenii subsp. rochesterensis subsp. nov., Isolated from Human Feces.</title>
        <authorList>
            <person name="Cunningham S.A."/>
            <person name="Jeraldo P."/>
            <person name="Patel R."/>
        </authorList>
    </citation>
    <scope>NUCLEOTIDE SEQUENCE [LARGE SCALE GENOMIC DNA]</scope>
    <source>
        <strain evidence="4 6">ATCC BAA-2637</strain>
    </source>
</reference>
<dbReference type="Proteomes" id="UP000265864">
    <property type="component" value="Chromosome"/>
</dbReference>
<reference evidence="3 5" key="1">
    <citation type="journal article" date="2015" name="Genome Announc.">
        <title>Thirty-Two Complete Genome Assemblies of Nine Yersinia Species, Including Y. pestis, Y. pseudotuberculosis, and Y. enterocolitica.</title>
        <authorList>
            <person name="Johnson S.L."/>
            <person name="Daligault H.E."/>
            <person name="Davenport K.W."/>
            <person name="Jaissle J."/>
            <person name="Frey K.G."/>
            <person name="Ladner J.T."/>
            <person name="Broomall S.M."/>
            <person name="Bishop-Lilly K.A."/>
            <person name="Bruce D.C."/>
            <person name="Coyne S.R."/>
            <person name="Gibbons H.S."/>
            <person name="Lo C.C."/>
            <person name="Munk A.C."/>
            <person name="Rosenzweig C.N."/>
            <person name="Koroleva G.I."/>
            <person name="Palacios G.F."/>
            <person name="Redden C.L."/>
            <person name="Xu Y."/>
            <person name="Minogue T.D."/>
            <person name="Chain P.S."/>
        </authorList>
    </citation>
    <scope>NUCLEOTIDE SEQUENCE [LARGE SCALE GENOMIC DNA]</scope>
    <source>
        <strain evidence="3 5">Y231</strain>
    </source>
</reference>
<sequence>MKKIAFFGGDISHTGGTERVSIALANYLVKHGYQVIIISLSGNAPPKFPVDESIKLVSLFDEKRRFSLAYFSVVFRLRRILIDESIDVLIDVDTMLALFSSTALLGTKIKHISWEHFNYKSNLTIKSRKLARRVAAKYADAVVTLTEKDREYWLEENKYPEKIIAIPNPLPFEPQSKLTKKHAKKVLALGRLTYQKGFDLLLDIWAKIEEANNSWVLIIAGDGEDKILLLDKIKKLSLKNVELLPSTPHVSDLYNQSSLYAMTSRFEGFPMVLLEAKASGLPIIAYDCDTGPSELIMDNEDGYLVPFADSNAFIEKLLFLMNDEDLREAMSLKSLENAEKYKIDVTIGNKWKNLIQNILIK</sequence>
<dbReference type="GO" id="GO:1901135">
    <property type="term" value="P:carbohydrate derivative metabolic process"/>
    <property type="evidence" value="ECO:0007669"/>
    <property type="project" value="UniProtKB-ARBA"/>
</dbReference>
<dbReference type="RefSeq" id="WP_038631595.1">
    <property type="nucleotide sequence ID" value="NZ_CP008955.1"/>
</dbReference>
<name>A0A386HGI8_9GAMM</name>
<accession>A0A386HGI8</accession>
<dbReference type="InterPro" id="IPR001296">
    <property type="entry name" value="Glyco_trans_1"/>
</dbReference>
<feature type="domain" description="Glycosyltransferase subfamily 4-like N-terminal" evidence="2">
    <location>
        <begin position="15"/>
        <end position="169"/>
    </location>
</feature>
<dbReference type="Gene3D" id="3.40.50.2000">
    <property type="entry name" value="Glycogen Phosphorylase B"/>
    <property type="match status" value="2"/>
</dbReference>
<dbReference type="EMBL" id="CP032482">
    <property type="protein sequence ID" value="AYD44803.1"/>
    <property type="molecule type" value="Genomic_DNA"/>
</dbReference>
<evidence type="ECO:0000313" key="5">
    <source>
        <dbReference type="Proteomes" id="UP000031883"/>
    </source>
</evidence>
<evidence type="ECO:0000259" key="1">
    <source>
        <dbReference type="Pfam" id="PF00534"/>
    </source>
</evidence>
<dbReference type="EMBL" id="CP009997">
    <property type="protein sequence ID" value="AJJ35083.1"/>
    <property type="molecule type" value="Genomic_DNA"/>
</dbReference>
<dbReference type="PANTHER" id="PTHR12526:SF630">
    <property type="entry name" value="GLYCOSYLTRANSFERASE"/>
    <property type="match status" value="1"/>
</dbReference>
<protein>
    <submittedName>
        <fullName evidence="3">Glycosyl transferases group 1 family protein</fullName>
    </submittedName>
    <submittedName>
        <fullName evidence="4">Glycosyltransferase family 4 protein</fullName>
    </submittedName>
</protein>
<evidence type="ECO:0000259" key="2">
    <source>
        <dbReference type="Pfam" id="PF13439"/>
    </source>
</evidence>
<organism evidence="4 6">
    <name type="scientific">Yersinia rochesterensis</name>
    <dbReference type="NCBI Taxonomy" id="1604335"/>
    <lineage>
        <taxon>Bacteria</taxon>
        <taxon>Pseudomonadati</taxon>
        <taxon>Pseudomonadota</taxon>
        <taxon>Gammaproteobacteria</taxon>
        <taxon>Enterobacterales</taxon>
        <taxon>Yersiniaceae</taxon>
        <taxon>Yersinia</taxon>
    </lineage>
</organism>
<dbReference type="Pfam" id="PF00534">
    <property type="entry name" value="Glycos_transf_1"/>
    <property type="match status" value="1"/>
</dbReference>
<dbReference type="PANTHER" id="PTHR12526">
    <property type="entry name" value="GLYCOSYLTRANSFERASE"/>
    <property type="match status" value="1"/>
</dbReference>
<dbReference type="GeneID" id="82551962"/>
<proteinExistence type="predicted"/>
<dbReference type="GO" id="GO:0016757">
    <property type="term" value="F:glycosyltransferase activity"/>
    <property type="evidence" value="ECO:0007669"/>
    <property type="project" value="InterPro"/>
</dbReference>
<dbReference type="CDD" id="cd03820">
    <property type="entry name" value="GT4_AmsD-like"/>
    <property type="match status" value="1"/>
</dbReference>
<dbReference type="AlphaFoldDB" id="A0A386HGI8"/>